<feature type="coiled-coil region" evidence="1">
    <location>
        <begin position="157"/>
        <end position="225"/>
    </location>
</feature>
<sequence>MPIFFVLLLLLYPCYAMEKKGASEESGPKINKSRHDSLTPPDYYEKKFQEYTDRLFNAENEEEANRILSSIPQEYREEILDRLPQSYSSDSSSSTIAPHELPENLTRDGAEEEGLSIYQQALECEQKGEIEEADKLYAKSANKGVVLSKIKLKENWIARLEETIKEKKAFLEKKESEFNDDEGTGGKLKVLSAMGKELFDLDLELAELKHDLENLQDLKEKNIKIYYDSSFVDSTNFIIVKDEEIPACLLMPSREKELEDEEKAKILERILEEIDFKLCKLEETILILREKENNLKAKEAKAFIQDLREAPIFTRYLDILEKVKNKIESILSSKINKGVNSQSYEEFESWLIEQDQQLVRAILGIIKKYISRQYIFSPLIFNDIRTVREFLLPILSYYNHPAEGDSRFLSIFSNYFVTAQDEIEIPTSVDRLRAQLILLREADRYLQALRNPQKYMKLINPSQYKKVKNKSKRNKELEFLRYRSADYSWDMDFDINISIYLANVRNRSTRYTLWFLNRSYQSFREVSFNDGAPLSLYNSNRRLAGLGSRKTTTFEVSPWVSGLNYLLNLKEGQSYEYVFDVATLRLHIMKVSIEEKNAKENAGHCYIRDRANIQRPCGGNFKKIGEALFRSDEYSGHYGWYWTDKRRLRFLEMIAAVSEKHKYFQVLHEPWMSDEKRAEFYAKSPDVLRKIQNFHPFGEDDKLPKRDMTFQNMSNEDLQKYQTRFISRYKQRQTDLSRNLILAPTSTASADPNNQQEEPKMQIGEGRVLERIQRPVYARLREDLQEIFLSIEILNRYLNGQFFHMKDRKTPEQMKAYLEWLVAQELDNEAYQKALNDLSALIDEREELLLLMEGYSNEQLEPSEETLPPHSIKGKEKD</sequence>
<feature type="region of interest" description="Disordered" evidence="2">
    <location>
        <begin position="22"/>
        <end position="42"/>
    </location>
</feature>
<dbReference type="HOGENOM" id="CLU_327525_0_0_5"/>
<evidence type="ECO:0000313" key="4">
    <source>
        <dbReference type="Proteomes" id="UP000028926"/>
    </source>
</evidence>
<protein>
    <submittedName>
        <fullName evidence="3">Uncharacterized protein</fullName>
    </submittedName>
</protein>
<evidence type="ECO:0000313" key="3">
    <source>
        <dbReference type="EMBL" id="AIK96596.1"/>
    </source>
</evidence>
<proteinExistence type="predicted"/>
<reference evidence="3 4" key="1">
    <citation type="submission" date="2014-07" db="EMBL/GenBank/DDBJ databases">
        <title>Comparative genomic insights into amoeba endosymbionts belonging to the families of Holosporaceae and Candidatus Midichloriaceae within Rickettsiales.</title>
        <authorList>
            <person name="Wang Z."/>
            <person name="Wu M."/>
        </authorList>
    </citation>
    <scope>NUCLEOTIDE SEQUENCE [LARGE SCALE GENOMIC DNA]</scope>
    <source>
        <strain evidence="3">PRA3</strain>
    </source>
</reference>
<dbReference type="KEGG" id="paca:ID47_07465"/>
<name>A0A077AW22_9PROT</name>
<gene>
    <name evidence="3" type="ORF">ID47_07465</name>
</gene>
<dbReference type="EMBL" id="CP008941">
    <property type="protein sequence ID" value="AIK96596.1"/>
    <property type="molecule type" value="Genomic_DNA"/>
</dbReference>
<accession>A0A077AW22</accession>
<keyword evidence="1" id="KW-0175">Coiled coil</keyword>
<organism evidence="3 4">
    <name type="scientific">Candidatus Odyssella acanthamoebae</name>
    <dbReference type="NCBI Taxonomy" id="91604"/>
    <lineage>
        <taxon>Bacteria</taxon>
        <taxon>Pseudomonadati</taxon>
        <taxon>Pseudomonadota</taxon>
        <taxon>Alphaproteobacteria</taxon>
        <taxon>Holosporales</taxon>
        <taxon>Candidatus Paracaedibacteraceae</taxon>
        <taxon>Candidatus Odyssella</taxon>
    </lineage>
</organism>
<feature type="coiled-coil region" evidence="1">
    <location>
        <begin position="828"/>
        <end position="858"/>
    </location>
</feature>
<dbReference type="Proteomes" id="UP000028926">
    <property type="component" value="Chromosome"/>
</dbReference>
<feature type="region of interest" description="Disordered" evidence="2">
    <location>
        <begin position="859"/>
        <end position="878"/>
    </location>
</feature>
<evidence type="ECO:0000256" key="2">
    <source>
        <dbReference type="SAM" id="MobiDB-lite"/>
    </source>
</evidence>
<dbReference type="RefSeq" id="WP_038465147.1">
    <property type="nucleotide sequence ID" value="NZ_CP008941.1"/>
</dbReference>
<keyword evidence="4" id="KW-1185">Reference proteome</keyword>
<dbReference type="AlphaFoldDB" id="A0A077AW22"/>
<evidence type="ECO:0000256" key="1">
    <source>
        <dbReference type="SAM" id="Coils"/>
    </source>
</evidence>